<dbReference type="RefSeq" id="WP_248940752.1">
    <property type="nucleotide sequence ID" value="NZ_JAKIKS010000049.1"/>
</dbReference>
<keyword evidence="4 7" id="KW-0812">Transmembrane</keyword>
<dbReference type="InterPro" id="IPR032816">
    <property type="entry name" value="VTT_dom"/>
</dbReference>
<comment type="caution">
    <text evidence="9">The sequence shown here is derived from an EMBL/GenBank/DDBJ whole genome shotgun (WGS) entry which is preliminary data.</text>
</comment>
<dbReference type="PANTHER" id="PTHR30353:SF0">
    <property type="entry name" value="TRANSMEMBRANE PROTEIN"/>
    <property type="match status" value="1"/>
</dbReference>
<dbReference type="Proteomes" id="UP001203423">
    <property type="component" value="Unassembled WGS sequence"/>
</dbReference>
<dbReference type="Pfam" id="PF09335">
    <property type="entry name" value="VTT_dom"/>
    <property type="match status" value="1"/>
</dbReference>
<dbReference type="PANTHER" id="PTHR30353">
    <property type="entry name" value="INNER MEMBRANE PROTEIN DEDA-RELATED"/>
    <property type="match status" value="1"/>
</dbReference>
<comment type="caution">
    <text evidence="7">Lacks conserved residue(s) required for the propagation of feature annotation.</text>
</comment>
<proteinExistence type="inferred from homology"/>
<keyword evidence="5 7" id="KW-1133">Transmembrane helix</keyword>
<evidence type="ECO:0000313" key="9">
    <source>
        <dbReference type="EMBL" id="MCL1125438.1"/>
    </source>
</evidence>
<organism evidence="9 10">
    <name type="scientific">Shewanella surugensis</name>
    <dbReference type="NCBI Taxonomy" id="212020"/>
    <lineage>
        <taxon>Bacteria</taxon>
        <taxon>Pseudomonadati</taxon>
        <taxon>Pseudomonadota</taxon>
        <taxon>Gammaproteobacteria</taxon>
        <taxon>Alteromonadales</taxon>
        <taxon>Shewanellaceae</taxon>
        <taxon>Shewanella</taxon>
    </lineage>
</organism>
<keyword evidence="10" id="KW-1185">Reference proteome</keyword>
<evidence type="ECO:0000256" key="1">
    <source>
        <dbReference type="ARBA" id="ARBA00004651"/>
    </source>
</evidence>
<evidence type="ECO:0000256" key="2">
    <source>
        <dbReference type="ARBA" id="ARBA00010792"/>
    </source>
</evidence>
<sequence length="125" mass="14306">MFFLIIFGETGLVILPFLLGDSLLLAVGYLASTGSLNIYILLSSWIFAAILGNTVNYLTGRWIGPKIFHFPRSRWFNPLYLQKAHHFYNCYGELALIFARFIPIIRTFAPFVAGIAAMNWRRFPL</sequence>
<evidence type="ECO:0000256" key="4">
    <source>
        <dbReference type="ARBA" id="ARBA00022692"/>
    </source>
</evidence>
<feature type="domain" description="VTT" evidence="8">
    <location>
        <begin position="20"/>
        <end position="123"/>
    </location>
</feature>
<reference evidence="9 10" key="1">
    <citation type="submission" date="2022-01" db="EMBL/GenBank/DDBJ databases">
        <title>Whole genome-based taxonomy of the Shewanellaceae.</title>
        <authorList>
            <person name="Martin-Rodriguez A.J."/>
        </authorList>
    </citation>
    <scope>NUCLEOTIDE SEQUENCE [LARGE SCALE GENOMIC DNA]</scope>
    <source>
        <strain evidence="9 10">DSM 17177</strain>
    </source>
</reference>
<dbReference type="InterPro" id="IPR032818">
    <property type="entry name" value="DedA-like"/>
</dbReference>
<evidence type="ECO:0000256" key="7">
    <source>
        <dbReference type="RuleBase" id="RU367016"/>
    </source>
</evidence>
<evidence type="ECO:0000256" key="3">
    <source>
        <dbReference type="ARBA" id="ARBA00022475"/>
    </source>
</evidence>
<dbReference type="EMBL" id="JAKIKS010000049">
    <property type="protein sequence ID" value="MCL1125438.1"/>
    <property type="molecule type" value="Genomic_DNA"/>
</dbReference>
<keyword evidence="6 7" id="KW-0472">Membrane</keyword>
<keyword evidence="3 7" id="KW-1003">Cell membrane</keyword>
<protein>
    <submittedName>
        <fullName evidence="9">VTT domain-containing protein</fullName>
    </submittedName>
</protein>
<evidence type="ECO:0000256" key="5">
    <source>
        <dbReference type="ARBA" id="ARBA00022989"/>
    </source>
</evidence>
<name>A0ABT0LCM0_9GAMM</name>
<feature type="transmembrane region" description="Helical" evidence="7">
    <location>
        <begin position="38"/>
        <end position="58"/>
    </location>
</feature>
<accession>A0ABT0LCM0</accession>
<evidence type="ECO:0000256" key="6">
    <source>
        <dbReference type="ARBA" id="ARBA00023136"/>
    </source>
</evidence>
<gene>
    <name evidence="9" type="ORF">L2764_13350</name>
</gene>
<evidence type="ECO:0000313" key="10">
    <source>
        <dbReference type="Proteomes" id="UP001203423"/>
    </source>
</evidence>
<comment type="subcellular location">
    <subcellularLocation>
        <location evidence="1 7">Cell membrane</location>
        <topology evidence="1 7">Multi-pass membrane protein</topology>
    </subcellularLocation>
</comment>
<evidence type="ECO:0000259" key="8">
    <source>
        <dbReference type="Pfam" id="PF09335"/>
    </source>
</evidence>
<comment type="similarity">
    <text evidence="2 7">Belongs to the DedA family.</text>
</comment>